<proteinExistence type="predicted"/>
<name>A0ABV6M4Z5_9ACTN</name>
<dbReference type="PIRSF" id="PIRSF037238">
    <property type="entry name" value="Carboxypeptidase_G2"/>
    <property type="match status" value="1"/>
</dbReference>
<accession>A0ABV6M4Z5</accession>
<evidence type="ECO:0000259" key="3">
    <source>
        <dbReference type="Pfam" id="PF07687"/>
    </source>
</evidence>
<dbReference type="InterPro" id="IPR002933">
    <property type="entry name" value="Peptidase_M20"/>
</dbReference>
<evidence type="ECO:0000313" key="5">
    <source>
        <dbReference type="Proteomes" id="UP001589867"/>
    </source>
</evidence>
<gene>
    <name evidence="4" type="ORF">ACFFIA_19010</name>
</gene>
<keyword evidence="5" id="KW-1185">Reference proteome</keyword>
<dbReference type="Gene3D" id="3.30.70.360">
    <property type="match status" value="1"/>
</dbReference>
<protein>
    <submittedName>
        <fullName evidence="4">M20 family metallopeptidase</fullName>
    </submittedName>
</protein>
<keyword evidence="2" id="KW-0378">Hydrolase</keyword>
<evidence type="ECO:0000313" key="4">
    <source>
        <dbReference type="EMBL" id="MFC0529751.1"/>
    </source>
</evidence>
<dbReference type="InterPro" id="IPR050072">
    <property type="entry name" value="Peptidase_M20A"/>
</dbReference>
<dbReference type="PANTHER" id="PTHR43808">
    <property type="entry name" value="ACETYLORNITHINE DEACETYLASE"/>
    <property type="match status" value="1"/>
</dbReference>
<dbReference type="InterPro" id="IPR017150">
    <property type="entry name" value="Pept_M20_glutamate_carboxypep"/>
</dbReference>
<dbReference type="SUPFAM" id="SSF55031">
    <property type="entry name" value="Bacterial exopeptidase dimerisation domain"/>
    <property type="match status" value="1"/>
</dbReference>
<dbReference type="Gene3D" id="3.40.630.10">
    <property type="entry name" value="Zn peptidases"/>
    <property type="match status" value="1"/>
</dbReference>
<comment type="caution">
    <text evidence="4">The sequence shown here is derived from an EMBL/GenBank/DDBJ whole genome shotgun (WGS) entry which is preliminary data.</text>
</comment>
<dbReference type="CDD" id="cd03885">
    <property type="entry name" value="M20_CPDG2"/>
    <property type="match status" value="1"/>
</dbReference>
<dbReference type="RefSeq" id="WP_377252812.1">
    <property type="nucleotide sequence ID" value="NZ_JBHLUH010000039.1"/>
</dbReference>
<evidence type="ECO:0000256" key="1">
    <source>
        <dbReference type="ARBA" id="ARBA00022723"/>
    </source>
</evidence>
<dbReference type="Pfam" id="PF01546">
    <property type="entry name" value="Peptidase_M20"/>
    <property type="match status" value="1"/>
</dbReference>
<organism evidence="4 5">
    <name type="scientific">Phytohabitans kaempferiae</name>
    <dbReference type="NCBI Taxonomy" id="1620943"/>
    <lineage>
        <taxon>Bacteria</taxon>
        <taxon>Bacillati</taxon>
        <taxon>Actinomycetota</taxon>
        <taxon>Actinomycetes</taxon>
        <taxon>Micromonosporales</taxon>
        <taxon>Micromonosporaceae</taxon>
    </lineage>
</organism>
<dbReference type="EMBL" id="JBHLUH010000039">
    <property type="protein sequence ID" value="MFC0529751.1"/>
    <property type="molecule type" value="Genomic_DNA"/>
</dbReference>
<keyword evidence="1" id="KW-0479">Metal-binding</keyword>
<dbReference type="SUPFAM" id="SSF53187">
    <property type="entry name" value="Zn-dependent exopeptidases"/>
    <property type="match status" value="1"/>
</dbReference>
<dbReference type="InterPro" id="IPR036264">
    <property type="entry name" value="Bact_exopeptidase_dim_dom"/>
</dbReference>
<evidence type="ECO:0000256" key="2">
    <source>
        <dbReference type="ARBA" id="ARBA00022801"/>
    </source>
</evidence>
<dbReference type="InterPro" id="IPR011650">
    <property type="entry name" value="Peptidase_M20_dimer"/>
</dbReference>
<feature type="domain" description="Peptidase M20 dimerisation" evidence="3">
    <location>
        <begin position="187"/>
        <end position="287"/>
    </location>
</feature>
<dbReference type="PANTHER" id="PTHR43808:SF9">
    <property type="entry name" value="BLL0789 PROTEIN"/>
    <property type="match status" value="1"/>
</dbReference>
<dbReference type="Pfam" id="PF07687">
    <property type="entry name" value="M20_dimer"/>
    <property type="match status" value="1"/>
</dbReference>
<reference evidence="4 5" key="1">
    <citation type="submission" date="2024-09" db="EMBL/GenBank/DDBJ databases">
        <authorList>
            <person name="Sun Q."/>
            <person name="Mori K."/>
        </authorList>
    </citation>
    <scope>NUCLEOTIDE SEQUENCE [LARGE SCALE GENOMIC DNA]</scope>
    <source>
        <strain evidence="4 5">TBRC 3947</strain>
    </source>
</reference>
<sequence>MPTLSRPRPARLLSAAARRLPQLLDDLKVLVECESPSAVPAALHECADHLDGLVRTRVGREAEWRGEALPHLRWRWGDSANRVLMLTHFDTVWPVGTLVDFPFSHEDGLVRGPGSFDMKAGIVIAVHALAVLREVAGEQALDGICLLATADEELGSGGSRALIESEAKGCRAALVFEGAGADGALKTARKGTAHYVLRVHGKASHAGLEPERGVNSALDASRLTLAAARLSDPARGTTVTPTLVTAGTSRNTVPDLAEISLDVRAAHPDEQRRVDDALRRLVAEPSPIGCGLELVGGPNRPPMTEQTSAALYETARQVNRTLDLPELDQVSVGGGSDGNLTAALGIPTLDGLGAVGGGAHTREERVSSDRLVDRVALVAGLLAELLDNPATGDDRG</sequence>
<dbReference type="Proteomes" id="UP001589867">
    <property type="component" value="Unassembled WGS sequence"/>
</dbReference>